<dbReference type="GO" id="GO:0003700">
    <property type="term" value="F:DNA-binding transcription factor activity"/>
    <property type="evidence" value="ECO:0007669"/>
    <property type="project" value="TreeGrafter"/>
</dbReference>
<dbReference type="InterPro" id="IPR050109">
    <property type="entry name" value="HTH-type_TetR-like_transc_reg"/>
</dbReference>
<dbReference type="InterPro" id="IPR001647">
    <property type="entry name" value="HTH_TetR"/>
</dbReference>
<accession>A0A1Y0L7K7</accession>
<dbReference type="Proteomes" id="UP000195729">
    <property type="component" value="Chromosome"/>
</dbReference>
<evidence type="ECO:0000313" key="7">
    <source>
        <dbReference type="EMBL" id="ARU98054.1"/>
    </source>
</evidence>
<evidence type="ECO:0000256" key="4">
    <source>
        <dbReference type="PROSITE-ProRule" id="PRU00335"/>
    </source>
</evidence>
<dbReference type="EMBL" id="CP015581">
    <property type="protein sequence ID" value="ARU98054.1"/>
    <property type="molecule type" value="Genomic_DNA"/>
</dbReference>
<evidence type="ECO:0000313" key="8">
    <source>
        <dbReference type="Proteomes" id="UP000195729"/>
    </source>
</evidence>
<dbReference type="Gene3D" id="1.10.357.10">
    <property type="entry name" value="Tetracycline Repressor, domain 2"/>
    <property type="match status" value="1"/>
</dbReference>
<protein>
    <submittedName>
        <fullName evidence="6">BetI family transcriptional regulator</fullName>
    </submittedName>
</protein>
<proteinExistence type="predicted"/>
<dbReference type="OrthoDB" id="5816932at2"/>
<dbReference type="GO" id="GO:0000976">
    <property type="term" value="F:transcription cis-regulatory region binding"/>
    <property type="evidence" value="ECO:0007669"/>
    <property type="project" value="TreeGrafter"/>
</dbReference>
<evidence type="ECO:0000313" key="9">
    <source>
        <dbReference type="Proteomes" id="UP000195814"/>
    </source>
</evidence>
<sequence>MNSEQKILQAAERCMREKGFHQTSIQNVAASANVSVGLIYKYFTNKDAIIEALVLDVVRRMKQLLNADFEKISHSFPEIYSADDLLPPAVEQSIVLLMEISAESTRNERISDIMYDAWNDLKQNFIVETQGRYPGVDASVINTRLYMMSLIIDGIIIRRCMKKSSVPDDFMHLFNTIAREVNLTDSR</sequence>
<name>A0A1Y0L7K7_TATCI</name>
<dbReference type="PROSITE" id="PS01081">
    <property type="entry name" value="HTH_TETR_1"/>
    <property type="match status" value="1"/>
</dbReference>
<gene>
    <name evidence="6" type="ORF">A7K98_09650</name>
    <name evidence="7" type="ORF">A7K99_09650</name>
</gene>
<dbReference type="InterPro" id="IPR023772">
    <property type="entry name" value="DNA-bd_HTH_TetR-type_CS"/>
</dbReference>
<evidence type="ECO:0000313" key="6">
    <source>
        <dbReference type="EMBL" id="ARU94016.1"/>
    </source>
</evidence>
<evidence type="ECO:0000256" key="3">
    <source>
        <dbReference type="ARBA" id="ARBA00023163"/>
    </source>
</evidence>
<dbReference type="PANTHER" id="PTHR30055">
    <property type="entry name" value="HTH-TYPE TRANSCRIPTIONAL REGULATOR RUTR"/>
    <property type="match status" value="1"/>
</dbReference>
<dbReference type="EMBL" id="CP015579">
    <property type="protein sequence ID" value="ARU94016.1"/>
    <property type="molecule type" value="Genomic_DNA"/>
</dbReference>
<keyword evidence="1" id="KW-0805">Transcription regulation</keyword>
<keyword evidence="3" id="KW-0804">Transcription</keyword>
<feature type="DNA-binding region" description="H-T-H motif" evidence="4">
    <location>
        <begin position="24"/>
        <end position="43"/>
    </location>
</feature>
<evidence type="ECO:0000256" key="1">
    <source>
        <dbReference type="ARBA" id="ARBA00023015"/>
    </source>
</evidence>
<feature type="domain" description="HTH tetR-type" evidence="5">
    <location>
        <begin position="1"/>
        <end position="61"/>
    </location>
</feature>
<evidence type="ECO:0000259" key="5">
    <source>
        <dbReference type="PROSITE" id="PS50977"/>
    </source>
</evidence>
<dbReference type="Pfam" id="PF00440">
    <property type="entry name" value="TetR_N"/>
    <property type="match status" value="1"/>
</dbReference>
<dbReference type="PRINTS" id="PR00455">
    <property type="entry name" value="HTHTETR"/>
</dbReference>
<dbReference type="AlphaFoldDB" id="A0A1Y0L7K7"/>
<dbReference type="Proteomes" id="UP000195814">
    <property type="component" value="Chromosome"/>
</dbReference>
<dbReference type="InterPro" id="IPR009057">
    <property type="entry name" value="Homeodomain-like_sf"/>
</dbReference>
<keyword evidence="8" id="KW-1185">Reference proteome</keyword>
<dbReference type="KEGG" id="tci:A7K98_09650"/>
<dbReference type="PANTHER" id="PTHR30055:SF234">
    <property type="entry name" value="HTH-TYPE TRANSCRIPTIONAL REGULATOR BETI"/>
    <property type="match status" value="1"/>
</dbReference>
<evidence type="ECO:0000256" key="2">
    <source>
        <dbReference type="ARBA" id="ARBA00023125"/>
    </source>
</evidence>
<dbReference type="PROSITE" id="PS50977">
    <property type="entry name" value="HTH_TETR_2"/>
    <property type="match status" value="1"/>
</dbReference>
<organism evidence="6 9">
    <name type="scientific">Tatumella citrea</name>
    <name type="common">Pantoea citrea</name>
    <dbReference type="NCBI Taxonomy" id="53336"/>
    <lineage>
        <taxon>Bacteria</taxon>
        <taxon>Pseudomonadati</taxon>
        <taxon>Pseudomonadota</taxon>
        <taxon>Gammaproteobacteria</taxon>
        <taxon>Enterobacterales</taxon>
        <taxon>Erwiniaceae</taxon>
        <taxon>Tatumella</taxon>
    </lineage>
</organism>
<dbReference type="SUPFAM" id="SSF46689">
    <property type="entry name" value="Homeodomain-like"/>
    <property type="match status" value="1"/>
</dbReference>
<reference evidence="8 9" key="1">
    <citation type="submission" date="2016-05" db="EMBL/GenBank/DDBJ databases">
        <title>Complete genome sequence of two 2,5-diketo-D-glunonic acid producing strain Tatumella citrea.</title>
        <authorList>
            <person name="Duan C."/>
            <person name="Yang J."/>
            <person name="Yang S."/>
        </authorList>
    </citation>
    <scope>NUCLEOTIDE SEQUENCE [LARGE SCALE GENOMIC DNA]</scope>
    <source>
        <strain evidence="7 8">ATCC 39140</strain>
        <strain evidence="6 9">DSM 13699</strain>
    </source>
</reference>
<keyword evidence="2 4" id="KW-0238">DNA-binding</keyword>